<gene>
    <name evidence="8" type="ORF">MNOR_LOCUS25233</name>
</gene>
<dbReference type="PANTHER" id="PTHR23168:SF0">
    <property type="entry name" value="MITOTIC SPINDLE ASSEMBLY CHECKPOINT PROTEIN MAD1"/>
    <property type="match status" value="1"/>
</dbReference>
<dbReference type="GO" id="GO:0005635">
    <property type="term" value="C:nuclear envelope"/>
    <property type="evidence" value="ECO:0007669"/>
    <property type="project" value="TreeGrafter"/>
</dbReference>
<keyword evidence="7" id="KW-0175">Coiled coil</keyword>
<dbReference type="InterPro" id="IPR008672">
    <property type="entry name" value="Mad1"/>
</dbReference>
<dbReference type="GO" id="GO:0000776">
    <property type="term" value="C:kinetochore"/>
    <property type="evidence" value="ECO:0007669"/>
    <property type="project" value="TreeGrafter"/>
</dbReference>
<dbReference type="AlphaFoldDB" id="A0AAV2RKF8"/>
<dbReference type="EMBL" id="CAXKWB010023846">
    <property type="protein sequence ID" value="CAL4125588.1"/>
    <property type="molecule type" value="Genomic_DNA"/>
</dbReference>
<evidence type="ECO:0000313" key="9">
    <source>
        <dbReference type="Proteomes" id="UP001497623"/>
    </source>
</evidence>
<dbReference type="Proteomes" id="UP001497623">
    <property type="component" value="Unassembled WGS sequence"/>
</dbReference>
<evidence type="ECO:0000256" key="3">
    <source>
        <dbReference type="ARBA" id="ARBA00022618"/>
    </source>
</evidence>
<comment type="caution">
    <text evidence="8">The sequence shown here is derived from an EMBL/GenBank/DDBJ whole genome shotgun (WGS) entry which is preliminary data.</text>
</comment>
<keyword evidence="3" id="KW-0132">Cell division</keyword>
<dbReference type="FunFam" id="3.30.457.60:FF:000002">
    <property type="entry name" value="Mitotic spindle assembly checkpoint protein MAD1"/>
    <property type="match status" value="1"/>
</dbReference>
<keyword evidence="6" id="KW-0131">Cell cycle</keyword>
<dbReference type="Gene3D" id="3.30.457.60">
    <property type="match status" value="1"/>
</dbReference>
<organism evidence="8 9">
    <name type="scientific">Meganyctiphanes norvegica</name>
    <name type="common">Northern krill</name>
    <name type="synonym">Thysanopoda norvegica</name>
    <dbReference type="NCBI Taxonomy" id="48144"/>
    <lineage>
        <taxon>Eukaryota</taxon>
        <taxon>Metazoa</taxon>
        <taxon>Ecdysozoa</taxon>
        <taxon>Arthropoda</taxon>
        <taxon>Crustacea</taxon>
        <taxon>Multicrustacea</taxon>
        <taxon>Malacostraca</taxon>
        <taxon>Eumalacostraca</taxon>
        <taxon>Eucarida</taxon>
        <taxon>Euphausiacea</taxon>
        <taxon>Euphausiidae</taxon>
        <taxon>Meganyctiphanes</taxon>
    </lineage>
</organism>
<dbReference type="GO" id="GO:0051301">
    <property type="term" value="P:cell division"/>
    <property type="evidence" value="ECO:0007669"/>
    <property type="project" value="UniProtKB-KW"/>
</dbReference>
<keyword evidence="9" id="KW-1185">Reference proteome</keyword>
<accession>A0AAV2RKF8</accession>
<dbReference type="GO" id="GO:0072686">
    <property type="term" value="C:mitotic spindle"/>
    <property type="evidence" value="ECO:0007669"/>
    <property type="project" value="TreeGrafter"/>
</dbReference>
<name>A0AAV2RKF8_MEGNR</name>
<dbReference type="Gene3D" id="6.10.250.90">
    <property type="match status" value="1"/>
</dbReference>
<feature type="coiled-coil region" evidence="7">
    <location>
        <begin position="25"/>
        <end position="69"/>
    </location>
</feature>
<evidence type="ECO:0000256" key="2">
    <source>
        <dbReference type="ARBA" id="ARBA00008029"/>
    </source>
</evidence>
<feature type="non-terminal residue" evidence="8">
    <location>
        <position position="493"/>
    </location>
</feature>
<dbReference type="PANTHER" id="PTHR23168">
    <property type="entry name" value="MITOTIC SPINDLE ASSEMBLY CHECKPOINT PROTEIN MAD1 MITOTIC ARREST DEFICIENT-LIKE PROTEIN 1"/>
    <property type="match status" value="1"/>
</dbReference>
<comment type="subcellular location">
    <subcellularLocation>
        <location evidence="1">Nucleus</location>
    </subcellularLocation>
</comment>
<proteinExistence type="inferred from homology"/>
<comment type="similarity">
    <text evidence="2">Belongs to the MAD1 family.</text>
</comment>
<dbReference type="GO" id="GO:0007094">
    <property type="term" value="P:mitotic spindle assembly checkpoint signaling"/>
    <property type="evidence" value="ECO:0007669"/>
    <property type="project" value="InterPro"/>
</dbReference>
<evidence type="ECO:0000313" key="8">
    <source>
        <dbReference type="EMBL" id="CAL4125588.1"/>
    </source>
</evidence>
<evidence type="ECO:0000256" key="4">
    <source>
        <dbReference type="ARBA" id="ARBA00022776"/>
    </source>
</evidence>
<evidence type="ECO:0000256" key="6">
    <source>
        <dbReference type="ARBA" id="ARBA00023306"/>
    </source>
</evidence>
<feature type="non-terminal residue" evidence="8">
    <location>
        <position position="1"/>
    </location>
</feature>
<evidence type="ECO:0000256" key="7">
    <source>
        <dbReference type="SAM" id="Coils"/>
    </source>
</evidence>
<dbReference type="SUPFAM" id="SSF75704">
    <property type="entry name" value="Mitotic arrest deficient-like 1, Mad1"/>
    <property type="match status" value="1"/>
</dbReference>
<keyword evidence="4" id="KW-0498">Mitosis</keyword>
<evidence type="ECO:0000256" key="1">
    <source>
        <dbReference type="ARBA" id="ARBA00004123"/>
    </source>
</evidence>
<dbReference type="GO" id="GO:0051315">
    <property type="term" value="P:attachment of mitotic spindle microtubules to kinetochore"/>
    <property type="evidence" value="ECO:0007669"/>
    <property type="project" value="TreeGrafter"/>
</dbReference>
<reference evidence="8 9" key="1">
    <citation type="submission" date="2024-05" db="EMBL/GenBank/DDBJ databases">
        <authorList>
            <person name="Wallberg A."/>
        </authorList>
    </citation>
    <scope>NUCLEOTIDE SEQUENCE [LARGE SCALE GENOMIC DNA]</scope>
</reference>
<dbReference type="Gene3D" id="1.20.5.170">
    <property type="match status" value="1"/>
</dbReference>
<sequence>LFQSLECKKEELKNMEHFNSVITRMPALESEVSKLRQENKMLKETQSNTQLLEEKLYGAQQQVSSLEQRCKLLTQTQAVSDAAKFRLKDYEEILMTELDFHSVPTALEAQQVIRSLQRGDRDLNKSIDTLRASHKSIEESRNANFEEFKILKAKLEKQQQNTEHNANLIKRLQRKLMLITKERDSLKGVLTSYESEVTINHSQVSQDRIMKLESQLAAYKEEIHRLEEELESALKSVVEGTSPAKIPHKDPADADKIKELEKKVLELQVQMESLNNEKEVLELRLESRALKGDYDPTKTKILHFENNPLAKARENRENEIEHLRTENEKLMERIRLLESGDNFNLTQRVGAKVTGEGASSQEVLELQEKISSMETRNQRLMEAFKSKSKEMREAVYRLTGYRVDLIDNQYKLLNMYADSPEDVLMFEMTSNGELQLMETEFSSGLDDLIDAYLRHEHSYPAFLSAITLDLFARQTTNQPQSESNSDEEMDDEE</sequence>
<evidence type="ECO:0008006" key="10">
    <source>
        <dbReference type="Google" id="ProtNLM"/>
    </source>
</evidence>
<evidence type="ECO:0000256" key="5">
    <source>
        <dbReference type="ARBA" id="ARBA00023242"/>
    </source>
</evidence>
<feature type="coiled-coil region" evidence="7">
    <location>
        <begin position="152"/>
        <end position="383"/>
    </location>
</feature>
<keyword evidence="5" id="KW-0539">Nucleus</keyword>
<protein>
    <recommendedName>
        <fullName evidence="10">Mitotic spindle assembly checkpoint protein MAD1</fullName>
    </recommendedName>
</protein>
<dbReference type="Pfam" id="PF05557">
    <property type="entry name" value="MAD"/>
    <property type="match status" value="1"/>
</dbReference>